<sequence>MWLIQSIPASNLMPKLLISGFTRIPPFHSKNLFASADLIPGGFASSAVGTAPAVGVVIRPLHHLQSGPPSLPVGV</sequence>
<evidence type="ECO:0000313" key="1">
    <source>
        <dbReference type="EMBL" id="KAF7777693.1"/>
    </source>
</evidence>
<proteinExistence type="predicted"/>
<gene>
    <name evidence="1" type="ORF">Agabi119p4_3765</name>
</gene>
<accession>A0A8H7F5C4</accession>
<protein>
    <submittedName>
        <fullName evidence="1">Uncharacterized protein</fullName>
    </submittedName>
</protein>
<name>A0A8H7F5C4_AGABI</name>
<dbReference type="AlphaFoldDB" id="A0A8H7F5C4"/>
<dbReference type="Proteomes" id="UP000629468">
    <property type="component" value="Unassembled WGS sequence"/>
</dbReference>
<dbReference type="EMBL" id="JABXXO010000005">
    <property type="protein sequence ID" value="KAF7777693.1"/>
    <property type="molecule type" value="Genomic_DNA"/>
</dbReference>
<reference evidence="1 2" key="1">
    <citation type="journal article" name="Sci. Rep.">
        <title>Telomere-to-telomere assembled and centromere annotated genomes of the two main subspecies of the button mushroom Agaricus bisporus reveal especially polymorphic chromosome ends.</title>
        <authorList>
            <person name="Sonnenberg A.S.M."/>
            <person name="Sedaghat-Telgerd N."/>
            <person name="Lavrijssen B."/>
            <person name="Ohm R.A."/>
            <person name="Hendrickx P.M."/>
            <person name="Scholtmeijer K."/>
            <person name="Baars J.J.P."/>
            <person name="van Peer A."/>
        </authorList>
    </citation>
    <scope>NUCLEOTIDE SEQUENCE [LARGE SCALE GENOMIC DNA]</scope>
    <source>
        <strain evidence="1 2">H119_p4</strain>
    </source>
</reference>
<comment type="caution">
    <text evidence="1">The sequence shown here is derived from an EMBL/GenBank/DDBJ whole genome shotgun (WGS) entry which is preliminary data.</text>
</comment>
<evidence type="ECO:0000313" key="2">
    <source>
        <dbReference type="Proteomes" id="UP000629468"/>
    </source>
</evidence>
<organism evidence="1 2">
    <name type="scientific">Agaricus bisporus var. burnettii</name>
    <dbReference type="NCBI Taxonomy" id="192524"/>
    <lineage>
        <taxon>Eukaryota</taxon>
        <taxon>Fungi</taxon>
        <taxon>Dikarya</taxon>
        <taxon>Basidiomycota</taxon>
        <taxon>Agaricomycotina</taxon>
        <taxon>Agaricomycetes</taxon>
        <taxon>Agaricomycetidae</taxon>
        <taxon>Agaricales</taxon>
        <taxon>Agaricineae</taxon>
        <taxon>Agaricaceae</taxon>
        <taxon>Agaricus</taxon>
    </lineage>
</organism>